<name>A0ABN7WZM1_GIGMA</name>
<feature type="region of interest" description="Disordered" evidence="1">
    <location>
        <begin position="41"/>
        <end position="64"/>
    </location>
</feature>
<organism evidence="2 3">
    <name type="scientific">Gigaspora margarita</name>
    <dbReference type="NCBI Taxonomy" id="4874"/>
    <lineage>
        <taxon>Eukaryota</taxon>
        <taxon>Fungi</taxon>
        <taxon>Fungi incertae sedis</taxon>
        <taxon>Mucoromycota</taxon>
        <taxon>Glomeromycotina</taxon>
        <taxon>Glomeromycetes</taxon>
        <taxon>Diversisporales</taxon>
        <taxon>Gigasporaceae</taxon>
        <taxon>Gigaspora</taxon>
    </lineage>
</organism>
<feature type="compositionally biased region" description="Low complexity" evidence="1">
    <location>
        <begin position="41"/>
        <end position="61"/>
    </location>
</feature>
<sequence>TKNTELEAEVAKLRHDIEEIKKKDQTISNIQDALSTEEILSTSSDNVSNSNNSNELNVPNSDISDNTFSETKSLKDKEIEFLERVHKETVSNEIRERNRKQKLQAQNSILYDKDNSSCDIKTISQRNDRDNIESSVDIASQISNQQKTIPNTPLLAKDLDDSDEIELTKNQNIELDLI</sequence>
<accession>A0ABN7WZM1</accession>
<reference evidence="2 3" key="1">
    <citation type="submission" date="2021-06" db="EMBL/GenBank/DDBJ databases">
        <authorList>
            <person name="Kallberg Y."/>
            <person name="Tangrot J."/>
            <person name="Rosling A."/>
        </authorList>
    </citation>
    <scope>NUCLEOTIDE SEQUENCE [LARGE SCALE GENOMIC DNA]</scope>
    <source>
        <strain evidence="2 3">120-4 pot B 10/14</strain>
    </source>
</reference>
<protein>
    <submittedName>
        <fullName evidence="2">39610_t:CDS:1</fullName>
    </submittedName>
</protein>
<dbReference type="EMBL" id="CAJVQB010070030">
    <property type="protein sequence ID" value="CAG8842746.1"/>
    <property type="molecule type" value="Genomic_DNA"/>
</dbReference>
<keyword evidence="3" id="KW-1185">Reference proteome</keyword>
<evidence type="ECO:0000313" key="2">
    <source>
        <dbReference type="EMBL" id="CAG8842746.1"/>
    </source>
</evidence>
<dbReference type="Proteomes" id="UP000789901">
    <property type="component" value="Unassembled WGS sequence"/>
</dbReference>
<feature type="non-terminal residue" evidence="2">
    <location>
        <position position="1"/>
    </location>
</feature>
<proteinExistence type="predicted"/>
<evidence type="ECO:0000313" key="3">
    <source>
        <dbReference type="Proteomes" id="UP000789901"/>
    </source>
</evidence>
<evidence type="ECO:0000256" key="1">
    <source>
        <dbReference type="SAM" id="MobiDB-lite"/>
    </source>
</evidence>
<gene>
    <name evidence="2" type="ORF">GMARGA_LOCUS36155</name>
</gene>
<comment type="caution">
    <text evidence="2">The sequence shown here is derived from an EMBL/GenBank/DDBJ whole genome shotgun (WGS) entry which is preliminary data.</text>
</comment>